<dbReference type="InterPro" id="IPR003593">
    <property type="entry name" value="AAA+_ATPase"/>
</dbReference>
<comment type="subcellular location">
    <subcellularLocation>
        <location evidence="1">Cell membrane</location>
        <topology evidence="1">Peripheral membrane protein</topology>
    </subcellularLocation>
</comment>
<dbReference type="GO" id="GO:0016887">
    <property type="term" value="F:ATP hydrolysis activity"/>
    <property type="evidence" value="ECO:0007669"/>
    <property type="project" value="InterPro"/>
</dbReference>
<keyword evidence="5 8" id="KW-0067">ATP-binding</keyword>
<dbReference type="RefSeq" id="WP_093423025.1">
    <property type="nucleotide sequence ID" value="NZ_FOZX01000012.1"/>
</dbReference>
<dbReference type="AlphaFoldDB" id="A0A1I6UQ28"/>
<dbReference type="InterPro" id="IPR050763">
    <property type="entry name" value="ABC_transporter_ATP-binding"/>
</dbReference>
<dbReference type="Pfam" id="PF00005">
    <property type="entry name" value="ABC_tran"/>
    <property type="match status" value="1"/>
</dbReference>
<evidence type="ECO:0000256" key="5">
    <source>
        <dbReference type="ARBA" id="ARBA00022840"/>
    </source>
</evidence>
<dbReference type="InterPro" id="IPR003439">
    <property type="entry name" value="ABC_transporter-like_ATP-bd"/>
</dbReference>
<evidence type="ECO:0000256" key="1">
    <source>
        <dbReference type="ARBA" id="ARBA00004202"/>
    </source>
</evidence>
<dbReference type="STRING" id="95161.SAMN05660874_05153"/>
<keyword evidence="3" id="KW-0813">Transport</keyword>
<evidence type="ECO:0000256" key="6">
    <source>
        <dbReference type="ARBA" id="ARBA00023251"/>
    </source>
</evidence>
<evidence type="ECO:0000259" key="7">
    <source>
        <dbReference type="PROSITE" id="PS50893"/>
    </source>
</evidence>
<dbReference type="PANTHER" id="PTHR42711">
    <property type="entry name" value="ABC TRANSPORTER ATP-BINDING PROTEIN"/>
    <property type="match status" value="1"/>
</dbReference>
<dbReference type="SUPFAM" id="SSF52540">
    <property type="entry name" value="P-loop containing nucleoside triphosphate hydrolases"/>
    <property type="match status" value="1"/>
</dbReference>
<keyword evidence="4" id="KW-0547">Nucleotide-binding</keyword>
<evidence type="ECO:0000256" key="2">
    <source>
        <dbReference type="ARBA" id="ARBA00005417"/>
    </source>
</evidence>
<dbReference type="InterPro" id="IPR017871">
    <property type="entry name" value="ABC_transporter-like_CS"/>
</dbReference>
<evidence type="ECO:0000313" key="9">
    <source>
        <dbReference type="Proteomes" id="UP000198852"/>
    </source>
</evidence>
<dbReference type="PROSITE" id="PS50893">
    <property type="entry name" value="ABC_TRANSPORTER_2"/>
    <property type="match status" value="1"/>
</dbReference>
<dbReference type="EMBL" id="FOZX01000012">
    <property type="protein sequence ID" value="SFT03555.1"/>
    <property type="molecule type" value="Genomic_DNA"/>
</dbReference>
<keyword evidence="9" id="KW-1185">Reference proteome</keyword>
<proteinExistence type="inferred from homology"/>
<dbReference type="GO" id="GO:0046677">
    <property type="term" value="P:response to antibiotic"/>
    <property type="evidence" value="ECO:0007669"/>
    <property type="project" value="UniProtKB-KW"/>
</dbReference>
<dbReference type="Gene3D" id="3.40.50.300">
    <property type="entry name" value="P-loop containing nucleotide triphosphate hydrolases"/>
    <property type="match status" value="1"/>
</dbReference>
<accession>A0A1I6UQ28</accession>
<evidence type="ECO:0000256" key="4">
    <source>
        <dbReference type="ARBA" id="ARBA00022741"/>
    </source>
</evidence>
<dbReference type="OrthoDB" id="9804819at2"/>
<dbReference type="GO" id="GO:0005886">
    <property type="term" value="C:plasma membrane"/>
    <property type="evidence" value="ECO:0007669"/>
    <property type="project" value="UniProtKB-SubCell"/>
</dbReference>
<evidence type="ECO:0000256" key="3">
    <source>
        <dbReference type="ARBA" id="ARBA00022448"/>
    </source>
</evidence>
<name>A0A1I6UQ28_9PSEU</name>
<dbReference type="PANTHER" id="PTHR42711:SF5">
    <property type="entry name" value="ABC TRANSPORTER ATP-BINDING PROTEIN NATA"/>
    <property type="match status" value="1"/>
</dbReference>
<evidence type="ECO:0000313" key="8">
    <source>
        <dbReference type="EMBL" id="SFT03555.1"/>
    </source>
</evidence>
<comment type="similarity">
    <text evidence="2">Belongs to the ABC transporter superfamily.</text>
</comment>
<dbReference type="InterPro" id="IPR027417">
    <property type="entry name" value="P-loop_NTPase"/>
</dbReference>
<dbReference type="Proteomes" id="UP000198852">
    <property type="component" value="Unassembled WGS sequence"/>
</dbReference>
<dbReference type="GO" id="GO:0005524">
    <property type="term" value="F:ATP binding"/>
    <property type="evidence" value="ECO:0007669"/>
    <property type="project" value="UniProtKB-KW"/>
</dbReference>
<dbReference type="PROSITE" id="PS00211">
    <property type="entry name" value="ABC_TRANSPORTER_1"/>
    <property type="match status" value="1"/>
</dbReference>
<protein>
    <submittedName>
        <fullName evidence="8">ABC-2 type transport system ATP-binding protein</fullName>
    </submittedName>
</protein>
<dbReference type="SMART" id="SM00382">
    <property type="entry name" value="AAA"/>
    <property type="match status" value="1"/>
</dbReference>
<keyword evidence="6" id="KW-0046">Antibiotic resistance</keyword>
<reference evidence="9" key="1">
    <citation type="submission" date="2016-10" db="EMBL/GenBank/DDBJ databases">
        <authorList>
            <person name="Varghese N."/>
            <person name="Submissions S."/>
        </authorList>
    </citation>
    <scope>NUCLEOTIDE SEQUENCE [LARGE SCALE GENOMIC DNA]</scope>
    <source>
        <strain evidence="9">DSM 44771</strain>
    </source>
</reference>
<sequence length="323" mass="35022">MTVAVEVHELVKRYPKSRSNAVDGLSFQVRAGEVFGLLGPNGAGKTTTVGILTTRVEPTGGKAVVAGVDVAADPVAARRKVAVVPQRVNLDRSLNSRQNLIWHATYHGVARAERRRLADELLERMGLTDKAKARVDDLSGGQAQRLMIARALIHKPEVLFLDEPSTGLDPQARLFVHDRIDDLRSEGVTVVLTTHDMDEAEKLSDRVGVVDHGRLLTLDTPDALIRSLPGSGTVDATLRADGYEPDKISGLLSEIRGVEQVERISPDGADELRLRLYVASEPAGLLGPIAQALHEQRIPVNDLSLGSATLEDVFIDLTGRELR</sequence>
<organism evidence="8 9">
    <name type="scientific">Saccharopolyspora flava</name>
    <dbReference type="NCBI Taxonomy" id="95161"/>
    <lineage>
        <taxon>Bacteria</taxon>
        <taxon>Bacillati</taxon>
        <taxon>Actinomycetota</taxon>
        <taxon>Actinomycetes</taxon>
        <taxon>Pseudonocardiales</taxon>
        <taxon>Pseudonocardiaceae</taxon>
        <taxon>Saccharopolyspora</taxon>
    </lineage>
</organism>
<feature type="domain" description="ABC transporter" evidence="7">
    <location>
        <begin position="5"/>
        <end position="237"/>
    </location>
</feature>
<gene>
    <name evidence="8" type="ORF">SAMN05660874_05153</name>
</gene>